<accession>A0A6G0TN63</accession>
<name>A0A6G0TN63_APHGL</name>
<comment type="subcellular location">
    <subcellularLocation>
        <location evidence="1">Nucleus</location>
    </subcellularLocation>
</comment>
<dbReference type="GO" id="GO:0034475">
    <property type="term" value="P:U4 snRNA 3'-end processing"/>
    <property type="evidence" value="ECO:0007669"/>
    <property type="project" value="TreeGrafter"/>
</dbReference>
<reference evidence="7 8" key="1">
    <citation type="submission" date="2019-08" db="EMBL/GenBank/DDBJ databases">
        <title>The genome of the soybean aphid Biotype 1, its phylome, world population structure and adaptation to the North American continent.</title>
        <authorList>
            <person name="Giordano R."/>
            <person name="Donthu R.K."/>
            <person name="Hernandez A.G."/>
            <person name="Wright C.L."/>
            <person name="Zimin A.V."/>
        </authorList>
    </citation>
    <scope>NUCLEOTIDE SEQUENCE [LARGE SCALE GENOMIC DNA]</scope>
    <source>
        <tissue evidence="7">Whole aphids</tissue>
    </source>
</reference>
<dbReference type="InterPro" id="IPR050080">
    <property type="entry name" value="RNase_PH"/>
</dbReference>
<dbReference type="GO" id="GO:0071028">
    <property type="term" value="P:nuclear mRNA surveillance"/>
    <property type="evidence" value="ECO:0007669"/>
    <property type="project" value="TreeGrafter"/>
</dbReference>
<evidence type="ECO:0000313" key="7">
    <source>
        <dbReference type="EMBL" id="KAE9535945.1"/>
    </source>
</evidence>
<dbReference type="AlphaFoldDB" id="A0A6G0TN63"/>
<keyword evidence="5" id="KW-0539">Nucleus</keyword>
<dbReference type="PANTHER" id="PTHR11953">
    <property type="entry name" value="EXOSOME COMPLEX COMPONENT"/>
    <property type="match status" value="1"/>
</dbReference>
<dbReference type="OrthoDB" id="27298at2759"/>
<comment type="caution">
    <text evidence="7">The sequence shown here is derived from an EMBL/GenBank/DDBJ whole genome shotgun (WGS) entry which is preliminary data.</text>
</comment>
<evidence type="ECO:0000259" key="6">
    <source>
        <dbReference type="Pfam" id="PF01138"/>
    </source>
</evidence>
<dbReference type="CDD" id="cd11372">
    <property type="entry name" value="RNase_PH_RRP46"/>
    <property type="match status" value="1"/>
</dbReference>
<feature type="domain" description="Exoribonuclease phosphorolytic" evidence="6">
    <location>
        <begin position="6"/>
        <end position="121"/>
    </location>
</feature>
<dbReference type="GO" id="GO:0005730">
    <property type="term" value="C:nucleolus"/>
    <property type="evidence" value="ECO:0007669"/>
    <property type="project" value="TreeGrafter"/>
</dbReference>
<proteinExistence type="inferred from homology"/>
<dbReference type="InterPro" id="IPR020568">
    <property type="entry name" value="Ribosomal_Su5_D2-typ_SF"/>
</dbReference>
<dbReference type="InterPro" id="IPR001247">
    <property type="entry name" value="ExoRNase_PH_dom1"/>
</dbReference>
<dbReference type="InterPro" id="IPR036345">
    <property type="entry name" value="ExoRNase_PH_dom2_sf"/>
</dbReference>
<organism evidence="7 8">
    <name type="scientific">Aphis glycines</name>
    <name type="common">Soybean aphid</name>
    <dbReference type="NCBI Taxonomy" id="307491"/>
    <lineage>
        <taxon>Eukaryota</taxon>
        <taxon>Metazoa</taxon>
        <taxon>Ecdysozoa</taxon>
        <taxon>Arthropoda</taxon>
        <taxon>Hexapoda</taxon>
        <taxon>Insecta</taxon>
        <taxon>Pterygota</taxon>
        <taxon>Neoptera</taxon>
        <taxon>Paraneoptera</taxon>
        <taxon>Hemiptera</taxon>
        <taxon>Sternorrhyncha</taxon>
        <taxon>Aphidomorpha</taxon>
        <taxon>Aphidoidea</taxon>
        <taxon>Aphididae</taxon>
        <taxon>Aphidini</taxon>
        <taxon>Aphis</taxon>
        <taxon>Aphis</taxon>
    </lineage>
</organism>
<sequence>MSEDFLKCQLGFLGNTEGSAYLSQGKSTVSVSVVGPFEPKASKCMYDRATVDVTFRRKTGSITVHDKMLEGIMQSTCEKSLVVEQYPRTAIVVTVQEMQDRGNLLSTCLNASCMALMNSGIAMHHLYAAVSCAVTENEEIILNPDESQINSSVAYFTLVFANSETRFLLTSHTTGEFSQTTYMECMNKCYAASKEVFKFYENVIKKSTYLVIFTMPYSIRNKIVTRRRPIFVCDGPTLPPPNQTSVRNFDWVYSEKRSYKAADSERSDECINSTMMCVCVFCVYSITSQNNASISNLGGGFRWQKKQNISDGKTGIFRQNQFLQTKSIFLNGVSSKTNHCKNLKFSPHGTTFIIQDIKNSKNNCKKSPIQLIIEVSHGNMVTAYYIRESPVDRILYS</sequence>
<dbReference type="GO" id="GO:0071051">
    <property type="term" value="P:poly(A)-dependent snoRNA 3'-end processing"/>
    <property type="evidence" value="ECO:0007669"/>
    <property type="project" value="TreeGrafter"/>
</dbReference>
<dbReference type="SUPFAM" id="SSF55666">
    <property type="entry name" value="Ribonuclease PH domain 2-like"/>
    <property type="match status" value="1"/>
</dbReference>
<dbReference type="Gene3D" id="3.30.230.70">
    <property type="entry name" value="GHMP Kinase, N-terminal domain"/>
    <property type="match status" value="1"/>
</dbReference>
<keyword evidence="8" id="KW-1185">Reference proteome</keyword>
<evidence type="ECO:0000256" key="4">
    <source>
        <dbReference type="ARBA" id="ARBA00022835"/>
    </source>
</evidence>
<evidence type="ECO:0000256" key="1">
    <source>
        <dbReference type="ARBA" id="ARBA00004123"/>
    </source>
</evidence>
<comment type="similarity">
    <text evidence="2">Belongs to the RNase PH family.</text>
</comment>
<dbReference type="GO" id="GO:0000177">
    <property type="term" value="C:cytoplasmic exosome (RNase complex)"/>
    <property type="evidence" value="ECO:0007669"/>
    <property type="project" value="TreeGrafter"/>
</dbReference>
<gene>
    <name evidence="7" type="ORF">AGLY_007846</name>
</gene>
<dbReference type="GO" id="GO:0003723">
    <property type="term" value="F:RNA binding"/>
    <property type="evidence" value="ECO:0007669"/>
    <property type="project" value="TreeGrafter"/>
</dbReference>
<dbReference type="Proteomes" id="UP000475862">
    <property type="component" value="Unassembled WGS sequence"/>
</dbReference>
<dbReference type="GO" id="GO:0006364">
    <property type="term" value="P:rRNA processing"/>
    <property type="evidence" value="ECO:0007669"/>
    <property type="project" value="UniProtKB-KW"/>
</dbReference>
<evidence type="ECO:0000256" key="3">
    <source>
        <dbReference type="ARBA" id="ARBA00022552"/>
    </source>
</evidence>
<evidence type="ECO:0000256" key="2">
    <source>
        <dbReference type="ARBA" id="ARBA00006678"/>
    </source>
</evidence>
<dbReference type="PANTHER" id="PTHR11953:SF1">
    <property type="entry name" value="EXOSOME COMPLEX COMPONENT RRP46"/>
    <property type="match status" value="1"/>
</dbReference>
<dbReference type="EMBL" id="VYZN01000025">
    <property type="protein sequence ID" value="KAE9535945.1"/>
    <property type="molecule type" value="Genomic_DNA"/>
</dbReference>
<protein>
    <recommendedName>
        <fullName evidence="6">Exoribonuclease phosphorolytic domain-containing protein</fullName>
    </recommendedName>
</protein>
<dbReference type="GO" id="GO:0000176">
    <property type="term" value="C:nuclear exosome (RNase complex)"/>
    <property type="evidence" value="ECO:0007669"/>
    <property type="project" value="TreeGrafter"/>
</dbReference>
<dbReference type="SUPFAM" id="SSF54211">
    <property type="entry name" value="Ribosomal protein S5 domain 2-like"/>
    <property type="match status" value="1"/>
</dbReference>
<dbReference type="Pfam" id="PF01138">
    <property type="entry name" value="RNase_PH"/>
    <property type="match status" value="1"/>
</dbReference>
<evidence type="ECO:0000313" key="8">
    <source>
        <dbReference type="Proteomes" id="UP000475862"/>
    </source>
</evidence>
<keyword evidence="3" id="KW-0698">rRNA processing</keyword>
<evidence type="ECO:0000256" key="5">
    <source>
        <dbReference type="ARBA" id="ARBA00023242"/>
    </source>
</evidence>
<keyword evidence="4" id="KW-0271">Exosome</keyword>
<dbReference type="GO" id="GO:0016075">
    <property type="term" value="P:rRNA catabolic process"/>
    <property type="evidence" value="ECO:0007669"/>
    <property type="project" value="TreeGrafter"/>
</dbReference>
<dbReference type="InterPro" id="IPR027408">
    <property type="entry name" value="PNPase/RNase_PH_dom_sf"/>
</dbReference>